<dbReference type="Proteomes" id="UP000240009">
    <property type="component" value="Unassembled WGS sequence"/>
</dbReference>
<protein>
    <submittedName>
        <fullName evidence="1">Uncharacterized protein</fullName>
    </submittedName>
</protein>
<reference evidence="1 2" key="1">
    <citation type="submission" date="2018-02" db="EMBL/GenBank/DDBJ databases">
        <title>Comparative genomes isolates from brazilian mangrove.</title>
        <authorList>
            <person name="Araujo J.E."/>
            <person name="Taketani R.G."/>
            <person name="Silva M.C.P."/>
            <person name="Loureco M.V."/>
            <person name="Andreote F.D."/>
        </authorList>
    </citation>
    <scope>NUCLEOTIDE SEQUENCE [LARGE SCALE GENOMIC DNA]</scope>
    <source>
        <strain evidence="1 2">HEX-2 MGV</strain>
    </source>
</reference>
<evidence type="ECO:0000313" key="2">
    <source>
        <dbReference type="Proteomes" id="UP000240009"/>
    </source>
</evidence>
<organism evidence="1 2">
    <name type="scientific">Blastopirellula marina</name>
    <dbReference type="NCBI Taxonomy" id="124"/>
    <lineage>
        <taxon>Bacteria</taxon>
        <taxon>Pseudomonadati</taxon>
        <taxon>Planctomycetota</taxon>
        <taxon>Planctomycetia</taxon>
        <taxon>Pirellulales</taxon>
        <taxon>Pirellulaceae</taxon>
        <taxon>Blastopirellula</taxon>
    </lineage>
</organism>
<proteinExistence type="predicted"/>
<dbReference type="EMBL" id="PUIA01000003">
    <property type="protein sequence ID" value="PQO41217.1"/>
    <property type="molecule type" value="Genomic_DNA"/>
</dbReference>
<sequence>MSQSHLQDLYGQLVQRGWKVVEHRRSSETLDVPGAAVWEIRRFDNSPAILLDFPGFDGVGENIDLDESYACGVRGRPIELYFSRVNRSQERWLEDLASFIAALDLIETG</sequence>
<dbReference type="OrthoDB" id="9932409at2"/>
<name>A0A2S8G9W0_9BACT</name>
<evidence type="ECO:0000313" key="1">
    <source>
        <dbReference type="EMBL" id="PQO41217.1"/>
    </source>
</evidence>
<dbReference type="RefSeq" id="WP_105349583.1">
    <property type="nucleotide sequence ID" value="NZ_PUIA01000003.1"/>
</dbReference>
<dbReference type="AlphaFoldDB" id="A0A2S8G9W0"/>
<accession>A0A2S8G9W0</accession>
<gene>
    <name evidence="1" type="ORF">C5Y96_00435</name>
</gene>
<comment type="caution">
    <text evidence="1">The sequence shown here is derived from an EMBL/GenBank/DDBJ whole genome shotgun (WGS) entry which is preliminary data.</text>
</comment>